<evidence type="ECO:0000313" key="3">
    <source>
        <dbReference type="Proteomes" id="UP000501926"/>
    </source>
</evidence>
<organism evidence="1">
    <name type="scientific">Kuenenia stuttgartiensis</name>
    <dbReference type="NCBI Taxonomy" id="174633"/>
    <lineage>
        <taxon>Bacteria</taxon>
        <taxon>Pseudomonadati</taxon>
        <taxon>Planctomycetota</taxon>
        <taxon>Candidatus Brocadiia</taxon>
        <taxon>Candidatus Brocadiales</taxon>
        <taxon>Candidatus Brocadiaceae</taxon>
        <taxon>Candidatus Kuenenia</taxon>
    </lineage>
</organism>
<dbReference type="AlphaFoldDB" id="Q1Q3R0"/>
<dbReference type="EMBL" id="CT573071">
    <property type="protein sequence ID" value="CAJ74651.1"/>
    <property type="molecule type" value="Genomic_DNA"/>
</dbReference>
<sequence>MSIAYYVDEGCKRTLKLWFQICNQNPTFYTFNPAFYWQNNRQINSKFQTEIL</sequence>
<evidence type="ECO:0000313" key="1">
    <source>
        <dbReference type="EMBL" id="CAJ74651.1"/>
    </source>
</evidence>
<dbReference type="EMBL" id="CP049055">
    <property type="protein sequence ID" value="QII11758.1"/>
    <property type="molecule type" value="Genomic_DNA"/>
</dbReference>
<proteinExistence type="predicted"/>
<protein>
    <submittedName>
        <fullName evidence="1">Uncharacterized protein</fullName>
    </submittedName>
</protein>
<accession>Q1Q3R0</accession>
<dbReference type="Proteomes" id="UP000501926">
    <property type="component" value="Chromosome"/>
</dbReference>
<reference evidence="2 3" key="3">
    <citation type="submission" date="2020-02" db="EMBL/GenBank/DDBJ databases">
        <title>Newly sequenced genome of strain CSTR1 showed variability in Candidatus Kuenenia stuttgartiensis genomes.</title>
        <authorList>
            <person name="Ding C."/>
            <person name="Adrian L."/>
        </authorList>
    </citation>
    <scope>NUCLEOTIDE SEQUENCE [LARGE SCALE GENOMIC DNA]</scope>
    <source>
        <strain evidence="2 3">CSTR1</strain>
    </source>
</reference>
<evidence type="ECO:0000313" key="2">
    <source>
        <dbReference type="EMBL" id="QII11758.1"/>
    </source>
</evidence>
<name>Q1Q3R0_KUEST</name>
<reference evidence="1" key="2">
    <citation type="submission" date="2006-01" db="EMBL/GenBank/DDBJ databases">
        <authorList>
            <person name="Genoscope"/>
        </authorList>
    </citation>
    <scope>NUCLEOTIDE SEQUENCE</scope>
</reference>
<reference evidence="1" key="1">
    <citation type="journal article" date="2006" name="Nature">
        <title>Deciphering the evolution and metabolism of an anammox bacterium from a community genome.</title>
        <authorList>
            <person name="Strous M."/>
            <person name="Pelletier E."/>
            <person name="Mangenot S."/>
            <person name="Rattei T."/>
            <person name="Lehner A."/>
            <person name="Taylor M.W."/>
            <person name="Horn M."/>
            <person name="Daims H."/>
            <person name="Bartol-Mavel D."/>
            <person name="Wincker P."/>
            <person name="Barbe V."/>
            <person name="Fonknechten N."/>
            <person name="Vallenet D."/>
            <person name="Segurens B."/>
            <person name="Schenowitz-Truong C."/>
            <person name="Medigue C."/>
            <person name="Collingro A."/>
            <person name="Snel B."/>
            <person name="Dutilh B.E."/>
            <person name="OpDenCamp H.J.M."/>
            <person name="vanDerDrift C."/>
            <person name="Cirpus I."/>
            <person name="vanDePas-Schoonen K.T."/>
            <person name="Harhangi H.R."/>
            <person name="vanNiftrik L."/>
            <person name="Schmid M."/>
            <person name="Keltjens J."/>
            <person name="vanDeVossenberg J."/>
            <person name="Kartal B."/>
            <person name="Meier H."/>
            <person name="Frishman D."/>
            <person name="Huynen M.A."/>
            <person name="Mewes H."/>
            <person name="Weissenbach J."/>
            <person name="Jetten M.S.M."/>
            <person name="Wagner M."/>
            <person name="LePaslier D."/>
        </authorList>
    </citation>
    <scope>NUCLEOTIDE SEQUENCE</scope>
</reference>
<gene>
    <name evidence="2" type="ORF">KsCSTR_23790</name>
    <name evidence="1" type="ORF">kuste3888</name>
</gene>